<feature type="domain" description="Ion transport" evidence="13">
    <location>
        <begin position="83"/>
        <end position="166"/>
    </location>
</feature>
<feature type="domain" description="Ion transport" evidence="13">
    <location>
        <begin position="199"/>
        <end position="276"/>
    </location>
</feature>
<dbReference type="GO" id="GO:0019228">
    <property type="term" value="P:neuronal action potential"/>
    <property type="evidence" value="ECO:0007669"/>
    <property type="project" value="TreeGrafter"/>
</dbReference>
<dbReference type="CDD" id="cd13433">
    <property type="entry name" value="Na_channel_gate"/>
    <property type="match status" value="1"/>
</dbReference>
<dbReference type="Pfam" id="PF00520">
    <property type="entry name" value="Ion_trans"/>
    <property type="match status" value="2"/>
</dbReference>
<keyword evidence="4 12" id="KW-0812">Transmembrane</keyword>
<dbReference type="InterPro" id="IPR001696">
    <property type="entry name" value="Na_channel_asu"/>
</dbReference>
<evidence type="ECO:0000256" key="5">
    <source>
        <dbReference type="ARBA" id="ARBA00022737"/>
    </source>
</evidence>
<feature type="domain" description="Voltage-dependent L-type calcium channel IQ-associated" evidence="14">
    <location>
        <begin position="288"/>
        <end position="321"/>
    </location>
</feature>
<dbReference type="InterPro" id="IPR043203">
    <property type="entry name" value="VGCC_Ca_Na"/>
</dbReference>
<evidence type="ECO:0000313" key="15">
    <source>
        <dbReference type="EMBL" id="KAK1148393.1"/>
    </source>
</evidence>
<feature type="transmembrane region" description="Helical" evidence="12">
    <location>
        <begin position="85"/>
        <end position="101"/>
    </location>
</feature>
<keyword evidence="7 12" id="KW-1133">Transmembrane helix</keyword>
<dbReference type="PRINTS" id="PR00170">
    <property type="entry name" value="NACHANNEL"/>
</dbReference>
<dbReference type="GO" id="GO:0022843">
    <property type="term" value="F:voltage-gated monoatomic cation channel activity"/>
    <property type="evidence" value="ECO:0007669"/>
    <property type="project" value="UniProtKB-ARBA"/>
</dbReference>
<name>A0AAD8CHC7_ACIOX</name>
<gene>
    <name evidence="15" type="primary">NaCP60E</name>
    <name evidence="15" type="ORF">AOXY_G35178</name>
</gene>
<evidence type="ECO:0000256" key="3">
    <source>
        <dbReference type="ARBA" id="ARBA00022475"/>
    </source>
</evidence>
<dbReference type="InterPro" id="IPR044564">
    <property type="entry name" value="Na_chnl_inactivation_gate"/>
</dbReference>
<dbReference type="EMBL" id="JAGXEW010000091">
    <property type="protein sequence ID" value="KAK1148393.1"/>
    <property type="molecule type" value="Genomic_DNA"/>
</dbReference>
<keyword evidence="5" id="KW-0677">Repeat</keyword>
<dbReference type="Gene3D" id="1.10.238.10">
    <property type="entry name" value="EF-hand"/>
    <property type="match status" value="1"/>
</dbReference>
<evidence type="ECO:0000256" key="6">
    <source>
        <dbReference type="ARBA" id="ARBA00022882"/>
    </source>
</evidence>
<keyword evidence="12" id="KW-0915">Sodium</keyword>
<evidence type="ECO:0000259" key="14">
    <source>
        <dbReference type="Pfam" id="PF16905"/>
    </source>
</evidence>
<keyword evidence="12" id="KW-0894">Sodium channel</keyword>
<comment type="similarity">
    <text evidence="12">Belongs to the sodium channel (TC 1.A.1.10) family.</text>
</comment>
<keyword evidence="9 12" id="KW-0472">Membrane</keyword>
<sequence length="446" mass="50452">MASAADARGIDLQPDTDANTYIIDNFNTVHKRSRKEGALVMLLTEDQRHLYGALKRVSKVKPAKIIPYPKNAVLLFFYKVVQHKYFETLTIILIVLNMFLMTSEHYGQSDSFVQAQDMVSLVFTSLFTAEAVLKLLGLRLYYFTRPWNVFDILVVTVSIVGNLLEKAAENISFSPAFCVCSEWLAGAAAETYLPRSGSFNEIVNFETFANSMLLLFRLTTAAGWNDVLQQIMASGTQPAFVCILYMSSYILVTFIVIVNMYVAVILENFTEAQEQELEGVTDDHIEMFYEEWSKYDPSATQFISLEQLPDFLDRLKSPLRIPKPNAVKIAALNLPITSENKLHCLDILRGISCVIVGNVEETDPLRKLQVQITTRTLKRFPLRNNMQTFTTTLMIRKEVKAAMTIQRAFEVASASETPHCPQAQGLEVSVLLLEKFKELVIHQTNL</sequence>
<dbReference type="InterPro" id="IPR027359">
    <property type="entry name" value="Volt_channel_dom_sf"/>
</dbReference>
<dbReference type="Proteomes" id="UP001230051">
    <property type="component" value="Unassembled WGS sequence"/>
</dbReference>
<protein>
    <recommendedName>
        <fullName evidence="12">Sodium channel protein</fullName>
    </recommendedName>
</protein>
<dbReference type="PANTHER" id="PTHR10037">
    <property type="entry name" value="VOLTAGE-GATED CATION CHANNEL CALCIUM AND SODIUM"/>
    <property type="match status" value="1"/>
</dbReference>
<evidence type="ECO:0000256" key="8">
    <source>
        <dbReference type="ARBA" id="ARBA00023065"/>
    </source>
</evidence>
<evidence type="ECO:0000256" key="10">
    <source>
        <dbReference type="ARBA" id="ARBA00023157"/>
    </source>
</evidence>
<keyword evidence="8 12" id="KW-0406">Ion transport</keyword>
<dbReference type="InterPro" id="IPR005821">
    <property type="entry name" value="Ion_trans_dom"/>
</dbReference>
<dbReference type="SUPFAM" id="SSF81324">
    <property type="entry name" value="Voltage-gated potassium channels"/>
    <property type="match status" value="1"/>
</dbReference>
<comment type="caution">
    <text evidence="12">Lacks conserved residue(s) required for the propagation of feature annotation.</text>
</comment>
<evidence type="ECO:0000256" key="7">
    <source>
        <dbReference type="ARBA" id="ARBA00022989"/>
    </source>
</evidence>
<evidence type="ECO:0000256" key="12">
    <source>
        <dbReference type="RuleBase" id="RU361132"/>
    </source>
</evidence>
<keyword evidence="6 12" id="KW-0851">Voltage-gated channel</keyword>
<comment type="caution">
    <text evidence="15">The sequence shown here is derived from an EMBL/GenBank/DDBJ whole genome shotgun (WGS) entry which is preliminary data.</text>
</comment>
<dbReference type="GO" id="GO:0086010">
    <property type="term" value="P:membrane depolarization during action potential"/>
    <property type="evidence" value="ECO:0007669"/>
    <property type="project" value="TreeGrafter"/>
</dbReference>
<dbReference type="AlphaFoldDB" id="A0AAD8CHC7"/>
<evidence type="ECO:0000256" key="11">
    <source>
        <dbReference type="ARBA" id="ARBA00023303"/>
    </source>
</evidence>
<evidence type="ECO:0000256" key="4">
    <source>
        <dbReference type="ARBA" id="ARBA00022692"/>
    </source>
</evidence>
<evidence type="ECO:0000256" key="1">
    <source>
        <dbReference type="ARBA" id="ARBA00004651"/>
    </source>
</evidence>
<dbReference type="PANTHER" id="PTHR10037:SF62">
    <property type="entry name" value="SODIUM CHANNEL PROTEIN 60E"/>
    <property type="match status" value="1"/>
</dbReference>
<evidence type="ECO:0000256" key="2">
    <source>
        <dbReference type="ARBA" id="ARBA00022448"/>
    </source>
</evidence>
<keyword evidence="16" id="KW-1185">Reference proteome</keyword>
<feature type="transmembrane region" description="Helical" evidence="12">
    <location>
        <begin position="239"/>
        <end position="266"/>
    </location>
</feature>
<comment type="subcellular location">
    <subcellularLocation>
        <location evidence="1 12">Cell membrane</location>
        <topology evidence="1 12">Multi-pass membrane protein</topology>
    </subcellularLocation>
</comment>
<comment type="function">
    <text evidence="12">Mediates the voltage-dependent sodium ion permeability of excitable membranes. Assuming opened or closed conformations in response to the voltage difference across the membrane, the protein forms a sodium-selective channel through which Na(+) ions may pass in accordance with their electrochemical gradient.</text>
</comment>
<organism evidence="15 16">
    <name type="scientific">Acipenser oxyrinchus oxyrinchus</name>
    <dbReference type="NCBI Taxonomy" id="40147"/>
    <lineage>
        <taxon>Eukaryota</taxon>
        <taxon>Metazoa</taxon>
        <taxon>Chordata</taxon>
        <taxon>Craniata</taxon>
        <taxon>Vertebrata</taxon>
        <taxon>Euteleostomi</taxon>
        <taxon>Actinopterygii</taxon>
        <taxon>Chondrostei</taxon>
        <taxon>Acipenseriformes</taxon>
        <taxon>Acipenseridae</taxon>
        <taxon>Acipenser</taxon>
    </lineage>
</organism>
<reference evidence="15" key="1">
    <citation type="submission" date="2022-02" db="EMBL/GenBank/DDBJ databases">
        <title>Atlantic sturgeon de novo genome assembly.</title>
        <authorList>
            <person name="Stock M."/>
            <person name="Klopp C."/>
            <person name="Guiguen Y."/>
            <person name="Cabau C."/>
            <person name="Parinello H."/>
            <person name="Santidrian Yebra-Pimentel E."/>
            <person name="Kuhl H."/>
            <person name="Dirks R.P."/>
            <person name="Guessner J."/>
            <person name="Wuertz S."/>
            <person name="Du K."/>
            <person name="Schartl M."/>
        </authorList>
    </citation>
    <scope>NUCLEOTIDE SEQUENCE</scope>
    <source>
        <strain evidence="15">STURGEONOMICS-FGT-2020</strain>
        <tissue evidence="15">Whole blood</tissue>
    </source>
</reference>
<dbReference type="GO" id="GO:0005248">
    <property type="term" value="F:voltage-gated sodium channel activity"/>
    <property type="evidence" value="ECO:0007669"/>
    <property type="project" value="InterPro"/>
</dbReference>
<keyword evidence="12" id="KW-0739">Sodium transport</keyword>
<dbReference type="Pfam" id="PF16905">
    <property type="entry name" value="GPHH"/>
    <property type="match status" value="1"/>
</dbReference>
<accession>A0AAD8CHC7</accession>
<dbReference type="Gene3D" id="1.20.120.350">
    <property type="entry name" value="Voltage-gated potassium channels. Chain C"/>
    <property type="match status" value="1"/>
</dbReference>
<proteinExistence type="inferred from homology"/>
<dbReference type="InterPro" id="IPR031649">
    <property type="entry name" value="GPHH_dom"/>
</dbReference>
<evidence type="ECO:0000313" key="16">
    <source>
        <dbReference type="Proteomes" id="UP001230051"/>
    </source>
</evidence>
<dbReference type="GO" id="GO:0001518">
    <property type="term" value="C:voltage-gated sodium channel complex"/>
    <property type="evidence" value="ECO:0007669"/>
    <property type="project" value="UniProtKB-UniRule"/>
</dbReference>
<evidence type="ECO:0000259" key="13">
    <source>
        <dbReference type="Pfam" id="PF00520"/>
    </source>
</evidence>
<keyword evidence="10" id="KW-1015">Disulfide bond</keyword>
<evidence type="ECO:0000256" key="9">
    <source>
        <dbReference type="ARBA" id="ARBA00023136"/>
    </source>
</evidence>
<keyword evidence="2 12" id="KW-0813">Transport</keyword>
<feature type="transmembrane region" description="Helical" evidence="12">
    <location>
        <begin position="121"/>
        <end position="142"/>
    </location>
</feature>
<keyword evidence="3" id="KW-1003">Cell membrane</keyword>
<keyword evidence="11 12" id="KW-0407">Ion channel</keyword>